<dbReference type="GO" id="GO:0009254">
    <property type="term" value="P:peptidoglycan turnover"/>
    <property type="evidence" value="ECO:0007669"/>
    <property type="project" value="TreeGrafter"/>
</dbReference>
<dbReference type="Gene3D" id="3.40.80.10">
    <property type="entry name" value="Peptidoglycan recognition protein-like"/>
    <property type="match status" value="1"/>
</dbReference>
<dbReference type="InterPro" id="IPR002502">
    <property type="entry name" value="Amidase_domain"/>
</dbReference>
<dbReference type="GO" id="GO:0008745">
    <property type="term" value="F:N-acetylmuramoyl-L-alanine amidase activity"/>
    <property type="evidence" value="ECO:0007669"/>
    <property type="project" value="UniProtKB-EC"/>
</dbReference>
<dbReference type="Pfam" id="PF01510">
    <property type="entry name" value="Amidase_2"/>
    <property type="match status" value="1"/>
</dbReference>
<evidence type="ECO:0000259" key="5">
    <source>
        <dbReference type="SMART" id="SM00644"/>
    </source>
</evidence>
<accession>A0A2D2Q016</accession>
<dbReference type="GO" id="GO:0071555">
    <property type="term" value="P:cell wall organization"/>
    <property type="evidence" value="ECO:0007669"/>
    <property type="project" value="UniProtKB-KW"/>
</dbReference>
<feature type="domain" description="N-acetylmuramoyl-L-alanine amidase" evidence="5">
    <location>
        <begin position="81"/>
        <end position="230"/>
    </location>
</feature>
<dbReference type="InterPro" id="IPR051206">
    <property type="entry name" value="NAMLAA_amidase_2"/>
</dbReference>
<dbReference type="OrthoDB" id="505853at2"/>
<evidence type="ECO:0000256" key="3">
    <source>
        <dbReference type="ARBA" id="ARBA00022801"/>
    </source>
</evidence>
<dbReference type="CDD" id="cd06583">
    <property type="entry name" value="PGRP"/>
    <property type="match status" value="1"/>
</dbReference>
<sequence>MLSRYWYAHHVMASAEAAARQRLVVALERALPPLNTTVPVNLNCAIATPVISLAHVQQLGRHRPRERWALAHASNYGDRVTVDVHGNPTNHLLLVVLHETVYSAASAVDYFQTYHERDEDQASYHAIITRSGEIFYTVPAHKRAYGAGNSAFQGEQVQTNLRIAASVNNFAYHISLETPLDGQNANLSHSGYTEAQYRSLAWLVSRTQVPWQRITTHAAVDLGGERADPRSFDWQRFAQYWQPYHRLQQHYCAMLANRQLPARESNAS</sequence>
<evidence type="ECO:0000313" key="6">
    <source>
        <dbReference type="EMBL" id="ATS17842.1"/>
    </source>
</evidence>
<evidence type="ECO:0000256" key="1">
    <source>
        <dbReference type="ARBA" id="ARBA00001561"/>
    </source>
</evidence>
<dbReference type="AlphaFoldDB" id="A0A2D2Q016"/>
<protein>
    <recommendedName>
        <fullName evidence="2">N-acetylmuramoyl-L-alanine amidase</fullName>
        <ecNumber evidence="2">3.5.1.28</ecNumber>
    </recommendedName>
</protein>
<reference evidence="7" key="2">
    <citation type="journal article" date="2022" name="Front. Microbiol.">
        <title>Comparative Genomic Analysis Revealed Distinct Molecular Components and Organization of CO2-Concentrating Mechanism in Thermophilic Cyanobacteria.</title>
        <authorList>
            <person name="Tang J."/>
            <person name="Zhou H."/>
            <person name="Yao D."/>
            <person name="Riaz S."/>
            <person name="You D."/>
            <person name="Klepacz-Smolka A."/>
            <person name="Daroch M."/>
        </authorList>
    </citation>
    <scope>NUCLEOTIDE SEQUENCE [LARGE SCALE GENOMIC DNA]</scope>
    <source>
        <strain evidence="7">PCC 6715</strain>
    </source>
</reference>
<dbReference type="SUPFAM" id="SSF55846">
    <property type="entry name" value="N-acetylmuramoyl-L-alanine amidase-like"/>
    <property type="match status" value="1"/>
</dbReference>
<gene>
    <name evidence="6" type="ORF">BRW62_02740</name>
</gene>
<dbReference type="GO" id="GO:0009253">
    <property type="term" value="P:peptidoglycan catabolic process"/>
    <property type="evidence" value="ECO:0007669"/>
    <property type="project" value="InterPro"/>
</dbReference>
<organism evidence="6 7">
    <name type="scientific">Parathermosynechococcus lividus PCC 6715</name>
    <dbReference type="NCBI Taxonomy" id="1917166"/>
    <lineage>
        <taxon>Bacteria</taxon>
        <taxon>Bacillati</taxon>
        <taxon>Cyanobacteriota</taxon>
        <taxon>Cyanophyceae</taxon>
        <taxon>Acaryochloridales</taxon>
        <taxon>Thermosynechococcaceae</taxon>
        <taxon>Parathermosynechococcus</taxon>
    </lineage>
</organism>
<keyword evidence="3" id="KW-0378">Hydrolase</keyword>
<proteinExistence type="predicted"/>
<dbReference type="PANTHER" id="PTHR30417">
    <property type="entry name" value="N-ACETYLMURAMOYL-L-ALANINE AMIDASE AMID"/>
    <property type="match status" value="1"/>
</dbReference>
<comment type="catalytic activity">
    <reaction evidence="1">
        <text>Hydrolyzes the link between N-acetylmuramoyl residues and L-amino acid residues in certain cell-wall glycopeptides.</text>
        <dbReference type="EC" id="3.5.1.28"/>
    </reaction>
</comment>
<dbReference type="SMART" id="SM00644">
    <property type="entry name" value="Ami_2"/>
    <property type="match status" value="1"/>
</dbReference>
<reference evidence="6 7" key="1">
    <citation type="submission" date="2016-11" db="EMBL/GenBank/DDBJ databases">
        <title>Complete genome sequence of thermophilic cyanobacteria strain Synechococcus sp. PCC6715.</title>
        <authorList>
            <person name="Tang J."/>
            <person name="Daroch M."/>
            <person name="Liang Y."/>
            <person name="Jiang D."/>
            <person name="Shah M."/>
        </authorList>
    </citation>
    <scope>NUCLEOTIDE SEQUENCE [LARGE SCALE GENOMIC DNA]</scope>
    <source>
        <strain evidence="6 7">PCC 6715</strain>
    </source>
</reference>
<keyword evidence="7" id="KW-1185">Reference proteome</keyword>
<evidence type="ECO:0000256" key="4">
    <source>
        <dbReference type="ARBA" id="ARBA00023316"/>
    </source>
</evidence>
<keyword evidence="4" id="KW-0961">Cell wall biogenesis/degradation</keyword>
<evidence type="ECO:0000313" key="7">
    <source>
        <dbReference type="Proteomes" id="UP000231057"/>
    </source>
</evidence>
<dbReference type="EMBL" id="CP018092">
    <property type="protein sequence ID" value="ATS17842.1"/>
    <property type="molecule type" value="Genomic_DNA"/>
</dbReference>
<dbReference type="KEGG" id="slw:BRW62_02740"/>
<dbReference type="EC" id="3.5.1.28" evidence="2"/>
<evidence type="ECO:0000256" key="2">
    <source>
        <dbReference type="ARBA" id="ARBA00011901"/>
    </source>
</evidence>
<dbReference type="PANTHER" id="PTHR30417:SF1">
    <property type="entry name" value="N-ACETYLMURAMOYL-L-ALANINE AMIDASE AMID"/>
    <property type="match status" value="1"/>
</dbReference>
<dbReference type="InterPro" id="IPR036505">
    <property type="entry name" value="Amidase/PGRP_sf"/>
</dbReference>
<dbReference type="Proteomes" id="UP000231057">
    <property type="component" value="Chromosome"/>
</dbReference>
<name>A0A2D2Q016_PARLV</name>